<reference evidence="1 2" key="1">
    <citation type="submission" date="2018-08" db="EMBL/GenBank/DDBJ databases">
        <title>A genome reference for cultivated species of the human gut microbiota.</title>
        <authorList>
            <person name="Zou Y."/>
            <person name="Xue W."/>
            <person name="Luo G."/>
        </authorList>
    </citation>
    <scope>NUCLEOTIDE SEQUENCE [LARGE SCALE GENOMIC DNA]</scope>
    <source>
        <strain evidence="1 2">OM06-2</strain>
    </source>
</reference>
<dbReference type="Proteomes" id="UP000260814">
    <property type="component" value="Unassembled WGS sequence"/>
</dbReference>
<gene>
    <name evidence="1" type="ORF">DXB87_06350</name>
</gene>
<dbReference type="AlphaFoldDB" id="A0A3E4ZAI4"/>
<sequence>MIDPLAELDIDVQSFDIPRLVSVYPDRAGVRWWTKAWFNNREEGECSVEIELQQAILFIHNRIEKDSWLEEYFPKQMEVYHQAIEQTREQILGQLNVTL</sequence>
<comment type="caution">
    <text evidence="1">The sequence shown here is derived from an EMBL/GenBank/DDBJ whole genome shotgun (WGS) entry which is preliminary data.</text>
</comment>
<protein>
    <submittedName>
        <fullName evidence="1">Uncharacterized protein</fullName>
    </submittedName>
</protein>
<accession>A0A3E4ZAI4</accession>
<proteinExistence type="predicted"/>
<organism evidence="1 2">
    <name type="scientific">Phocaeicola plebeius</name>
    <dbReference type="NCBI Taxonomy" id="310297"/>
    <lineage>
        <taxon>Bacteria</taxon>
        <taxon>Pseudomonadati</taxon>
        <taxon>Bacteroidota</taxon>
        <taxon>Bacteroidia</taxon>
        <taxon>Bacteroidales</taxon>
        <taxon>Bacteroidaceae</taxon>
        <taxon>Phocaeicola</taxon>
    </lineage>
</organism>
<evidence type="ECO:0000313" key="2">
    <source>
        <dbReference type="Proteomes" id="UP000260814"/>
    </source>
</evidence>
<dbReference type="RefSeq" id="WP_074759650.1">
    <property type="nucleotide sequence ID" value="NZ_QSTW01000005.1"/>
</dbReference>
<name>A0A3E4ZAI4_9BACT</name>
<evidence type="ECO:0000313" key="1">
    <source>
        <dbReference type="EMBL" id="RGM92100.1"/>
    </source>
</evidence>
<dbReference type="EMBL" id="QSTW01000005">
    <property type="protein sequence ID" value="RGM92100.1"/>
    <property type="molecule type" value="Genomic_DNA"/>
</dbReference>